<sequence>MMQGPSPEVVGAQEAVNSPDIPAIDPQTMQEAEIEKVLGDAAYCAYRYTAESPPILAIDNTDQGQGARAVTKIHGRLVELSADHNPDYENLKQGLMLTAEGLTMRVFSDEEEPESAEPGELITAELHFSLQQGLNAGYLGWYRCETE</sequence>
<dbReference type="Proteomes" id="UP000320231">
    <property type="component" value="Plasmid pBAA-803-A"/>
</dbReference>
<evidence type="ECO:0000313" key="2">
    <source>
        <dbReference type="Proteomes" id="UP000320231"/>
    </source>
</evidence>
<dbReference type="KEGG" id="hsr:HSBAA_PA_1560"/>
<organism evidence="1 2">
    <name type="scientific">Vreelandella sulfidaeris</name>
    <dbReference type="NCBI Taxonomy" id="115553"/>
    <lineage>
        <taxon>Bacteria</taxon>
        <taxon>Pseudomonadati</taxon>
        <taxon>Pseudomonadota</taxon>
        <taxon>Gammaproteobacteria</taxon>
        <taxon>Oceanospirillales</taxon>
        <taxon>Halomonadaceae</taxon>
        <taxon>Vreelandella</taxon>
    </lineage>
</organism>
<geneLocation type="plasmid" evidence="2">
    <name>pbaa-803-a dna</name>
</geneLocation>
<accession>A0A455UJJ2</accession>
<name>A0A455UJJ2_9GAMM</name>
<keyword evidence="1" id="KW-0614">Plasmid</keyword>
<evidence type="ECO:0000313" key="1">
    <source>
        <dbReference type="EMBL" id="BBI65553.1"/>
    </source>
</evidence>
<dbReference type="EMBL" id="AP019515">
    <property type="protein sequence ID" value="BBI65553.1"/>
    <property type="molecule type" value="Genomic_DNA"/>
</dbReference>
<dbReference type="AlphaFoldDB" id="A0A455UJJ2"/>
<reference evidence="1 2" key="1">
    <citation type="journal article" date="2019" name="Microbiol. Resour. Announc.">
        <title>Complete Genome Sequence of Halomonas sulfidaeris Strain Esulfide1 Isolated from a Metal Sulfide Rock at a Depth of 2,200 Meters, Obtained Using Nanopore Sequencing.</title>
        <authorList>
            <person name="Saito M."/>
            <person name="Nishigata A."/>
            <person name="Galipon J."/>
            <person name="Arakawa K."/>
        </authorList>
    </citation>
    <scope>NUCLEOTIDE SEQUENCE [LARGE SCALE GENOMIC DNA]</scope>
    <source>
        <strain evidence="1 2">ATCC BAA-803</strain>
        <plasmid evidence="2">pbaa-803-a dna</plasmid>
    </source>
</reference>
<proteinExistence type="predicted"/>
<protein>
    <submittedName>
        <fullName evidence="1">Uncharacterized protein</fullName>
    </submittedName>
</protein>
<gene>
    <name evidence="1" type="ORF">HSBAA_PA_1560</name>
</gene>